<accession>J0PKF8</accession>
<name>J0PKF8_HELPX</name>
<evidence type="ECO:0008006" key="3">
    <source>
        <dbReference type="Google" id="ProtNLM"/>
    </source>
</evidence>
<comment type="caution">
    <text evidence="1">The sequence shown here is derived from an EMBL/GenBank/DDBJ whole genome shotgun (WGS) entry which is preliminary data.</text>
</comment>
<dbReference type="EMBL" id="AKPJ01000002">
    <property type="protein sequence ID" value="EJB99060.1"/>
    <property type="molecule type" value="Genomic_DNA"/>
</dbReference>
<dbReference type="PATRIC" id="fig|992073.3.peg.1140"/>
<sequence length="117" mass="13150">MNAQNPNFSNNTLKTIERLNNGVKLRLAVGNLGNGNKNFYSGRNFTDFRDASLHSGNHPYGNNPTQKPLTSQEVLLKRTENLNELTKEPTHLSPLEQANAKKLAKLQSEQLQSEQDF</sequence>
<dbReference type="Pfam" id="PF12033">
    <property type="entry name" value="DUF3519"/>
    <property type="match status" value="1"/>
</dbReference>
<dbReference type="AlphaFoldDB" id="J0PKF8"/>
<proteinExistence type="predicted"/>
<dbReference type="InterPro" id="IPR021907">
    <property type="entry name" value="DUF3519"/>
</dbReference>
<dbReference type="RefSeq" id="WP_000993787.1">
    <property type="nucleotide sequence ID" value="NZ_AKPJ01000002.1"/>
</dbReference>
<protein>
    <recommendedName>
        <fullName evidence="3">DUF3519 domain-containing protein</fullName>
    </recommendedName>
</protein>
<gene>
    <name evidence="1" type="ORF">HPHPP2_1165</name>
</gene>
<organism evidence="1 2">
    <name type="scientific">Helicobacter pylori Hp P-2</name>
    <dbReference type="NCBI Taxonomy" id="992073"/>
    <lineage>
        <taxon>Bacteria</taxon>
        <taxon>Pseudomonadati</taxon>
        <taxon>Campylobacterota</taxon>
        <taxon>Epsilonproteobacteria</taxon>
        <taxon>Campylobacterales</taxon>
        <taxon>Helicobacteraceae</taxon>
        <taxon>Helicobacter</taxon>
    </lineage>
</organism>
<evidence type="ECO:0000313" key="1">
    <source>
        <dbReference type="EMBL" id="EJB99060.1"/>
    </source>
</evidence>
<reference evidence="1 2" key="1">
    <citation type="journal article" date="2013" name="Pathog. Dis.">
        <title>Genome sequences of 65 Helicobacter pylori strains isolated from asymptomatic individuals and patients with gastric cancer, peptic ulcer disease, or gastritis.</title>
        <authorList>
            <person name="Blanchard T.G."/>
            <person name="Czinn S.J."/>
            <person name="Correa P."/>
            <person name="Nakazawa T."/>
            <person name="Keelan M."/>
            <person name="Morningstar L."/>
            <person name="Santana-Cruz I."/>
            <person name="Maroo A."/>
            <person name="McCracken C."/>
            <person name="Shefchek K."/>
            <person name="Daugherty S."/>
            <person name="Song Y."/>
            <person name="Fraser C.M."/>
            <person name="Fricke W.F."/>
        </authorList>
    </citation>
    <scope>NUCLEOTIDE SEQUENCE [LARGE SCALE GENOMIC DNA]</scope>
    <source>
        <strain evidence="1 2">Hp P-2</strain>
    </source>
</reference>
<evidence type="ECO:0000313" key="2">
    <source>
        <dbReference type="Proteomes" id="UP000004326"/>
    </source>
</evidence>
<dbReference type="Proteomes" id="UP000004326">
    <property type="component" value="Unassembled WGS sequence"/>
</dbReference>